<organism evidence="7 8">
    <name type="scientific">Rhizobium johnstonii (strain DSM 114642 / LMG 32736 / 3841)</name>
    <name type="common">Rhizobium leguminosarum bv. viciae</name>
    <dbReference type="NCBI Taxonomy" id="216596"/>
    <lineage>
        <taxon>Bacteria</taxon>
        <taxon>Pseudomonadati</taxon>
        <taxon>Pseudomonadota</taxon>
        <taxon>Alphaproteobacteria</taxon>
        <taxon>Hyphomicrobiales</taxon>
        <taxon>Rhizobiaceae</taxon>
        <taxon>Rhizobium/Agrobacterium group</taxon>
        <taxon>Rhizobium</taxon>
        <taxon>Rhizobium johnstonii</taxon>
    </lineage>
</organism>
<keyword evidence="4" id="KW-0663">Pyridoxal phosphate</keyword>
<dbReference type="GO" id="GO:0030170">
    <property type="term" value="F:pyridoxal phosphate binding"/>
    <property type="evidence" value="ECO:0007669"/>
    <property type="project" value="InterPro"/>
</dbReference>
<reference evidence="7 8" key="1">
    <citation type="journal article" date="2006" name="Genome Biol.">
        <title>The genome of Rhizobium leguminosarum has recognizable core and accessory components.</title>
        <authorList>
            <person name="Young J.W."/>
            <person name="Crossman L.C."/>
            <person name="Johnston A.W.B."/>
            <person name="Thomson N.R."/>
            <person name="Ghazoui Z.F."/>
            <person name="Hull K.H."/>
            <person name="Wexler M."/>
            <person name="Curson A.R.J."/>
            <person name="Todd J.D."/>
            <person name="Poole P.S."/>
            <person name="Mauchline T.H."/>
            <person name="East A.K."/>
            <person name="Quail M.A."/>
            <person name="Churcher C."/>
            <person name="Arrowsmith C."/>
            <person name="Cherevach A."/>
            <person name="Chillingworth T."/>
            <person name="Clarke K."/>
            <person name="Cronin A."/>
            <person name="Davis P."/>
            <person name="Fraser A."/>
            <person name="Hance Z."/>
            <person name="Hauser H."/>
            <person name="Jagels K."/>
            <person name="Moule S."/>
            <person name="Mungall K."/>
            <person name="Norbertczak H."/>
            <person name="Rabbinowitsch E."/>
            <person name="Sanders M."/>
            <person name="Simmonds M."/>
            <person name="Whitehead S."/>
            <person name="Parkhill J."/>
        </authorList>
    </citation>
    <scope>NUCLEOTIDE SEQUENCE [LARGE SCALE GENOMIC DNA]</scope>
    <source>
        <strain evidence="8">DSM 114642 / LMG 32736 / 3841</strain>
    </source>
</reference>
<evidence type="ECO:0000256" key="2">
    <source>
        <dbReference type="ARBA" id="ARBA00022576"/>
    </source>
</evidence>
<dbReference type="Gene3D" id="3.90.1150.10">
    <property type="entry name" value="Aspartate Aminotransferase, domain 1"/>
    <property type="match status" value="1"/>
</dbReference>
<comment type="cofactor">
    <cofactor evidence="1">
        <name>pyridoxal 5'-phosphate</name>
        <dbReference type="ChEBI" id="CHEBI:597326"/>
    </cofactor>
</comment>
<evidence type="ECO:0000313" key="7">
    <source>
        <dbReference type="EMBL" id="CAK11993.1"/>
    </source>
</evidence>
<dbReference type="KEGG" id="rle:pRL120281"/>
<dbReference type="HOGENOM" id="CLU_592963_0_0_5"/>
<dbReference type="GO" id="GO:1901605">
    <property type="term" value="P:alpha-amino acid metabolic process"/>
    <property type="evidence" value="ECO:0007669"/>
    <property type="project" value="TreeGrafter"/>
</dbReference>
<evidence type="ECO:0000256" key="5">
    <source>
        <dbReference type="SAM" id="MobiDB-lite"/>
    </source>
</evidence>
<dbReference type="Proteomes" id="UP000006575">
    <property type="component" value="Plasmid pRL12"/>
</dbReference>
<dbReference type="InterPro" id="IPR015422">
    <property type="entry name" value="PyrdxlP-dep_Trfase_small"/>
</dbReference>
<dbReference type="InterPro" id="IPR050859">
    <property type="entry name" value="Class-I_PLP-dep_aminotransf"/>
</dbReference>
<dbReference type="InterPro" id="IPR015424">
    <property type="entry name" value="PyrdxlP-dep_Trfase"/>
</dbReference>
<gene>
    <name evidence="7" type="ordered locus">pRL120281</name>
</gene>
<dbReference type="eggNOG" id="COG1167">
    <property type="taxonomic scope" value="Bacteria"/>
</dbReference>
<dbReference type="CDD" id="cd00609">
    <property type="entry name" value="AAT_like"/>
    <property type="match status" value="1"/>
</dbReference>
<evidence type="ECO:0000259" key="6">
    <source>
        <dbReference type="Pfam" id="PF00155"/>
    </source>
</evidence>
<feature type="region of interest" description="Disordered" evidence="5">
    <location>
        <begin position="31"/>
        <end position="51"/>
    </location>
</feature>
<dbReference type="Gene3D" id="3.40.640.10">
    <property type="entry name" value="Type I PLP-dependent aspartate aminotransferase-like (Major domain)"/>
    <property type="match status" value="1"/>
</dbReference>
<geneLocation type="plasmid" evidence="8">
    <name>pRL12</name>
</geneLocation>
<dbReference type="InterPro" id="IPR015421">
    <property type="entry name" value="PyrdxlP-dep_Trfase_major"/>
</dbReference>
<protein>
    <submittedName>
        <fullName evidence="7">GntR family transcriptional regulator</fullName>
    </submittedName>
</protein>
<dbReference type="InterPro" id="IPR004839">
    <property type="entry name" value="Aminotransferase_I/II_large"/>
</dbReference>
<feature type="domain" description="Aminotransferase class I/classII large" evidence="6">
    <location>
        <begin position="133"/>
        <end position="455"/>
    </location>
</feature>
<dbReference type="EMBL" id="AM236086">
    <property type="protein sequence ID" value="CAK11993.1"/>
    <property type="molecule type" value="Genomic_DNA"/>
</dbReference>
<dbReference type="GO" id="GO:0008483">
    <property type="term" value="F:transaminase activity"/>
    <property type="evidence" value="ECO:0007669"/>
    <property type="project" value="UniProtKB-KW"/>
</dbReference>
<dbReference type="PANTHER" id="PTHR42790">
    <property type="entry name" value="AMINOTRANSFERASE"/>
    <property type="match status" value="1"/>
</dbReference>
<evidence type="ECO:0000256" key="1">
    <source>
        <dbReference type="ARBA" id="ARBA00001933"/>
    </source>
</evidence>
<proteinExistence type="predicted"/>
<name>Q1M4H9_RHIJ3</name>
<keyword evidence="3" id="KW-0808">Transferase</keyword>
<keyword evidence="8" id="KW-1185">Reference proteome</keyword>
<evidence type="ECO:0000256" key="4">
    <source>
        <dbReference type="ARBA" id="ARBA00022898"/>
    </source>
</evidence>
<dbReference type="SUPFAM" id="SSF53383">
    <property type="entry name" value="PLP-dependent transferases"/>
    <property type="match status" value="1"/>
</dbReference>
<dbReference type="PANTHER" id="PTHR42790:SF19">
    <property type="entry name" value="KYNURENINE_ALPHA-AMINOADIPATE AMINOTRANSFERASE, MITOCHONDRIAL"/>
    <property type="match status" value="1"/>
</dbReference>
<dbReference type="EnsemblBacteria" id="CAK11993">
    <property type="protein sequence ID" value="CAK11993"/>
    <property type="gene ID" value="pRL120281"/>
</dbReference>
<keyword evidence="2" id="KW-0032">Aminotransferase</keyword>
<evidence type="ECO:0000313" key="8">
    <source>
        <dbReference type="Proteomes" id="UP000006575"/>
    </source>
</evidence>
<sequence>MQAPNATRSSWAIGTSGVILGRHGRSLLVCRKNSRPQHPGDRSRNERADPCRCPAHWDAPAGDPRYRLRIACQSGNDLRSGETFRLGDKAVAADPGAVAPPAADDLLPPQFTPGSSGNYAAGVLDLTLAGPDAALLPRLAEAMAYGASVDDLNSYERSRIVPELKDAVSERWPYEAEAFLATNGGYNAVYTILHALVSSGSSVAIEHPTAMRLLDILEDLGVKIIPVACDGEGPLPDSLREALQQRPAAFLFQPRLHSVTGVTVSSSRLDQLGDVLEDSDTLIIEDDGVGDVSAAPPQSLGGRFAERTIHILSLSKSLGPDLRLAVLSSSAPIVDQIQSYRSFSAGWTSRILQGAAAWLLRDPASWQLIGEAREIYQQRRDALADALSERGIPIPPGQGLCLWVPVVSEPFAMVTLAARNIAVNPGSKFSVLPSSHIRVATSTLSHRCEEAADAIALAHTP</sequence>
<dbReference type="AlphaFoldDB" id="Q1M4H9"/>
<accession>Q1M4H9</accession>
<evidence type="ECO:0000256" key="3">
    <source>
        <dbReference type="ARBA" id="ARBA00022679"/>
    </source>
</evidence>
<feature type="compositionally biased region" description="Basic and acidic residues" evidence="5">
    <location>
        <begin position="38"/>
        <end position="50"/>
    </location>
</feature>
<dbReference type="Pfam" id="PF00155">
    <property type="entry name" value="Aminotran_1_2"/>
    <property type="match status" value="1"/>
</dbReference>